<dbReference type="InterPro" id="IPR013320">
    <property type="entry name" value="ConA-like_dom_sf"/>
</dbReference>
<dbReference type="GO" id="GO:0004553">
    <property type="term" value="F:hydrolase activity, hydrolyzing O-glycosyl compounds"/>
    <property type="evidence" value="ECO:0007669"/>
    <property type="project" value="UniProtKB-ARBA"/>
</dbReference>
<comment type="caution">
    <text evidence="2">The sequence shown here is derived from an EMBL/GenBank/DDBJ whole genome shotgun (WGS) entry which is preliminary data.</text>
</comment>
<dbReference type="OrthoDB" id="189183at2"/>
<reference evidence="2 3" key="1">
    <citation type="submission" date="2018-09" db="EMBL/GenBank/DDBJ databases">
        <title>Genomic Encyclopedia of Type Strains, Phase III (KMG-III): the genomes of soil and plant-associated and newly described type strains.</title>
        <authorList>
            <person name="Whitman W."/>
        </authorList>
    </citation>
    <scope>NUCLEOTIDE SEQUENCE [LARGE SCALE GENOMIC DNA]</scope>
    <source>
        <strain evidence="2 3">CECT 7938</strain>
    </source>
</reference>
<keyword evidence="2" id="KW-0430">Lectin</keyword>
<evidence type="ECO:0000259" key="1">
    <source>
        <dbReference type="Pfam" id="PF06283"/>
    </source>
</evidence>
<dbReference type="SUPFAM" id="SSF52317">
    <property type="entry name" value="Class I glutamine amidotransferase-like"/>
    <property type="match status" value="1"/>
</dbReference>
<dbReference type="Proteomes" id="UP000286246">
    <property type="component" value="Unassembled WGS sequence"/>
</dbReference>
<feature type="domain" description="ThuA-like" evidence="1">
    <location>
        <begin position="26"/>
        <end position="245"/>
    </location>
</feature>
<keyword evidence="3" id="KW-1185">Reference proteome</keyword>
<dbReference type="EMBL" id="RAPY01000001">
    <property type="protein sequence ID" value="RKE57304.1"/>
    <property type="molecule type" value="Genomic_DNA"/>
</dbReference>
<dbReference type="AlphaFoldDB" id="A0A420BKH9"/>
<evidence type="ECO:0000313" key="3">
    <source>
        <dbReference type="Proteomes" id="UP000286246"/>
    </source>
</evidence>
<dbReference type="SUPFAM" id="SSF49899">
    <property type="entry name" value="Concanavalin A-like lectins/glucanases"/>
    <property type="match status" value="1"/>
</dbReference>
<protein>
    <submittedName>
        <fullName evidence="2">Concanavalin A-like lectin/glucanase superfamily protein</fullName>
    </submittedName>
</protein>
<dbReference type="RefSeq" id="WP_120258873.1">
    <property type="nucleotide sequence ID" value="NZ_RAPY01000001.1"/>
</dbReference>
<dbReference type="Pfam" id="PF13385">
    <property type="entry name" value="Laminin_G_3"/>
    <property type="match status" value="1"/>
</dbReference>
<dbReference type="InterPro" id="IPR029062">
    <property type="entry name" value="Class_I_gatase-like"/>
</dbReference>
<dbReference type="Pfam" id="PF06283">
    <property type="entry name" value="ThuA"/>
    <property type="match status" value="1"/>
</dbReference>
<accession>A0A420BKH9</accession>
<gene>
    <name evidence="2" type="ORF">DFQ12_2191</name>
</gene>
<dbReference type="GO" id="GO:0005975">
    <property type="term" value="P:carbohydrate metabolic process"/>
    <property type="evidence" value="ECO:0007669"/>
    <property type="project" value="UniProtKB-ARBA"/>
</dbReference>
<dbReference type="InterPro" id="IPR029010">
    <property type="entry name" value="ThuA-like"/>
</dbReference>
<organism evidence="2 3">
    <name type="scientific">Sphingobacterium detergens</name>
    <dbReference type="NCBI Taxonomy" id="1145106"/>
    <lineage>
        <taxon>Bacteria</taxon>
        <taxon>Pseudomonadati</taxon>
        <taxon>Bacteroidota</taxon>
        <taxon>Sphingobacteriia</taxon>
        <taxon>Sphingobacteriales</taxon>
        <taxon>Sphingobacteriaceae</taxon>
        <taxon>Sphingobacterium</taxon>
    </lineage>
</organism>
<evidence type="ECO:0000313" key="2">
    <source>
        <dbReference type="EMBL" id="RKE57304.1"/>
    </source>
</evidence>
<name>A0A420BKH9_SPHD1</name>
<dbReference type="Gene3D" id="2.60.120.200">
    <property type="match status" value="1"/>
</dbReference>
<dbReference type="GO" id="GO:0030246">
    <property type="term" value="F:carbohydrate binding"/>
    <property type="evidence" value="ECO:0007669"/>
    <property type="project" value="UniProtKB-KW"/>
</dbReference>
<sequence length="526" mass="59660">MKKNLMMIIGLIISISHAIVHAQQLRILNFYGDSGFRHLSQPVAVDMIEKICARNNWECVSTKQAAIFNLRDLASFDVVVFNNNCGNEGQIFNEEQQDAFRSFIHGGGGFVGIHCAGAIWNEGKDFQQWYQNLLGTTLIDHPPVQDADCIVEIENHPITKHLPKIWKVRDEYHRMLPNPRGSVQVLLSVNENSYQGKEKMHGDHPLVWTHLFEGGKSFFSSLGHTDAIYNDGKYIRLIEEGIRWVAAKNTITPTDGLQVDLDADKGVVLNSANRVTKWFNQASNSEVKIFESNSTGRTEDNPGQPFWKVEGPEINWHRVLFFNRQELVSQSESCFDALVAGSGYTWLCVLRPGQQQGEVKDVNSFFGNLKNGENYEGFWAGLNNDNTVWMGSRNGRTFGRWDQNNPKVESRLILDSNRFHLLIGRMEKGTQKVRLSLFVNNVFQEAAFGYFPVDLTANASKLVIGQERDAIDHPGKESFIGSIARFMLFDRALSDKELSRLGEEVGRYYGLKILFDTESSRSDKRK</sequence>
<proteinExistence type="predicted"/>
<dbReference type="PANTHER" id="PTHR40469">
    <property type="entry name" value="SECRETED GLYCOSYL HYDROLASE"/>
    <property type="match status" value="1"/>
</dbReference>
<dbReference type="PANTHER" id="PTHR40469:SF2">
    <property type="entry name" value="GALACTOSE-BINDING DOMAIN-LIKE SUPERFAMILY PROTEIN"/>
    <property type="match status" value="1"/>
</dbReference>
<dbReference type="Gene3D" id="3.40.50.880">
    <property type="match status" value="1"/>
</dbReference>